<dbReference type="GeneID" id="27417037"/>
<organism evidence="3 4">
    <name type="scientific">Kalmanozyma brasiliensis (strain GHG001)</name>
    <name type="common">Yeast</name>
    <name type="synonym">Pseudozyma brasiliensis</name>
    <dbReference type="NCBI Taxonomy" id="1365824"/>
    <lineage>
        <taxon>Eukaryota</taxon>
        <taxon>Fungi</taxon>
        <taxon>Dikarya</taxon>
        <taxon>Basidiomycota</taxon>
        <taxon>Ustilaginomycotina</taxon>
        <taxon>Ustilaginomycetes</taxon>
        <taxon>Ustilaginales</taxon>
        <taxon>Ustilaginaceae</taxon>
        <taxon>Kalmanozyma</taxon>
    </lineage>
</organism>
<dbReference type="InterPro" id="IPR035979">
    <property type="entry name" value="RBD_domain_sf"/>
</dbReference>
<dbReference type="HOGENOM" id="CLU_048449_0_0_1"/>
<name>V5EZA4_KALBG</name>
<sequence>MALLRAPLALRPGTLMPSIKSGIQRTAAAASTSIRTAPFSSSSHRPAGQGFVMPDDYLDRAEADNVSVGQLRRTLVSEKDVLITGLPTTATPLDIRALARETKTFNDVGRIEFMYTRSFQPTGKALVSFSATMRARMFEEDAHGRIVGGKMIKANLRSVKQRKDFLLKAYGNWPADYQIPFDLIEYDTGKLVLLRGIPQDTFEARLEERLAPRYDLKPQDRWRAKRISYAGYLHDSKGYGGSHDAVLGGVLKLPKSHPDATTANFIVRCETQSEAMRLVRRWHNTYFAPRTFDIQDTGGRYRVAASVLY</sequence>
<dbReference type="OrthoDB" id="5541797at2759"/>
<keyword evidence="4" id="KW-1185">Reference proteome</keyword>
<reference evidence="4" key="1">
    <citation type="journal article" date="2013" name="Genome Announc.">
        <title>Draft genome sequence of Pseudozyma brasiliensis sp. nov. strain GHG001, a high producer of endo-1,4-xylanase isolated from an insect pest of sugarcane.</title>
        <authorList>
            <person name="Oliveira J.V.D.C."/>
            <person name="dos Santos R.A.C."/>
            <person name="Borges T.A."/>
            <person name="Riano-Pachon D.M."/>
            <person name="Goldman G.H."/>
        </authorList>
    </citation>
    <scope>NUCLEOTIDE SEQUENCE [LARGE SCALE GENOMIC DNA]</scope>
    <source>
        <strain evidence="4">GHG001</strain>
    </source>
</reference>
<dbReference type="OMA" id="VRRWHNT"/>
<dbReference type="PROSITE" id="PS50102">
    <property type="entry name" value="RRM"/>
    <property type="match status" value="1"/>
</dbReference>
<feature type="domain" description="RRM" evidence="2">
    <location>
        <begin position="79"/>
        <end position="159"/>
    </location>
</feature>
<evidence type="ECO:0000259" key="2">
    <source>
        <dbReference type="PROSITE" id="PS50102"/>
    </source>
</evidence>
<dbReference type="InterPro" id="IPR012677">
    <property type="entry name" value="Nucleotide-bd_a/b_plait_sf"/>
</dbReference>
<dbReference type="AlphaFoldDB" id="V5EZA4"/>
<dbReference type="InterPro" id="IPR000504">
    <property type="entry name" value="RRM_dom"/>
</dbReference>
<accession>V5EZA4</accession>
<evidence type="ECO:0000313" key="3">
    <source>
        <dbReference type="EMBL" id="EST09218.1"/>
    </source>
</evidence>
<dbReference type="RefSeq" id="XP_016294207.1">
    <property type="nucleotide sequence ID" value="XM_016434433.1"/>
</dbReference>
<gene>
    <name evidence="3" type="ORF">PSEUBRA_SCAF12g01777</name>
</gene>
<evidence type="ECO:0000256" key="1">
    <source>
        <dbReference type="PROSITE-ProRule" id="PRU00176"/>
    </source>
</evidence>
<dbReference type="Gene3D" id="3.30.70.330">
    <property type="match status" value="1"/>
</dbReference>
<dbReference type="CDD" id="cd00590">
    <property type="entry name" value="RRM_SF"/>
    <property type="match status" value="1"/>
</dbReference>
<dbReference type="eggNOG" id="ENOG502SDS2">
    <property type="taxonomic scope" value="Eukaryota"/>
</dbReference>
<dbReference type="SUPFAM" id="SSF54928">
    <property type="entry name" value="RNA-binding domain, RBD"/>
    <property type="match status" value="1"/>
</dbReference>
<dbReference type="EMBL" id="KI545854">
    <property type="protein sequence ID" value="EST09218.1"/>
    <property type="molecule type" value="Genomic_DNA"/>
</dbReference>
<keyword evidence="1" id="KW-0694">RNA-binding</keyword>
<evidence type="ECO:0000313" key="4">
    <source>
        <dbReference type="Proteomes" id="UP000019377"/>
    </source>
</evidence>
<dbReference type="Proteomes" id="UP000019377">
    <property type="component" value="Unassembled WGS sequence"/>
</dbReference>
<protein>
    <recommendedName>
        <fullName evidence="2">RRM domain-containing protein</fullName>
    </recommendedName>
</protein>
<proteinExistence type="predicted"/>
<dbReference type="GO" id="GO:0003723">
    <property type="term" value="F:RNA binding"/>
    <property type="evidence" value="ECO:0007669"/>
    <property type="project" value="UniProtKB-UniRule"/>
</dbReference>